<feature type="compositionally biased region" description="Polar residues" evidence="9">
    <location>
        <begin position="586"/>
        <end position="597"/>
    </location>
</feature>
<feature type="region of interest" description="Disordered" evidence="9">
    <location>
        <begin position="203"/>
        <end position="243"/>
    </location>
</feature>
<dbReference type="SUPFAM" id="SSF57667">
    <property type="entry name" value="beta-beta-alpha zinc fingers"/>
    <property type="match status" value="8"/>
</dbReference>
<dbReference type="PANTHER" id="PTHR24393:SF34">
    <property type="entry name" value="PR_SET DOMAIN 13"/>
    <property type="match status" value="1"/>
</dbReference>
<feature type="compositionally biased region" description="Basic and acidic residues" evidence="9">
    <location>
        <begin position="1155"/>
        <end position="1165"/>
    </location>
</feature>
<feature type="domain" description="C2H2-type" evidence="10">
    <location>
        <begin position="2049"/>
        <end position="2076"/>
    </location>
</feature>
<feature type="compositionally biased region" description="Pro residues" evidence="9">
    <location>
        <begin position="1546"/>
        <end position="1563"/>
    </location>
</feature>
<feature type="compositionally biased region" description="Polar residues" evidence="9">
    <location>
        <begin position="1233"/>
        <end position="1249"/>
    </location>
</feature>
<feature type="compositionally biased region" description="Polar residues" evidence="9">
    <location>
        <begin position="1102"/>
        <end position="1112"/>
    </location>
</feature>
<keyword evidence="5 8" id="KW-0862">Zinc</keyword>
<evidence type="ECO:0000256" key="8">
    <source>
        <dbReference type="PROSITE-ProRule" id="PRU01263"/>
    </source>
</evidence>
<feature type="compositionally biased region" description="Polar residues" evidence="9">
    <location>
        <begin position="757"/>
        <end position="771"/>
    </location>
</feature>
<proteinExistence type="predicted"/>
<name>A0AAE1GRH7_9NEOP</name>
<evidence type="ECO:0000313" key="12">
    <source>
        <dbReference type="EMBL" id="KAK3907622.1"/>
    </source>
</evidence>
<feature type="region of interest" description="Disordered" evidence="9">
    <location>
        <begin position="152"/>
        <end position="173"/>
    </location>
</feature>
<feature type="compositionally biased region" description="Basic residues" evidence="9">
    <location>
        <begin position="1252"/>
        <end position="1263"/>
    </location>
</feature>
<dbReference type="PROSITE" id="PS50157">
    <property type="entry name" value="ZINC_FINGER_C2H2_2"/>
    <property type="match status" value="17"/>
</dbReference>
<feature type="compositionally biased region" description="Basic and acidic residues" evidence="9">
    <location>
        <begin position="883"/>
        <end position="894"/>
    </location>
</feature>
<feature type="compositionally biased region" description="Basic residues" evidence="9">
    <location>
        <begin position="992"/>
        <end position="1001"/>
    </location>
</feature>
<feature type="compositionally biased region" description="Polar residues" evidence="9">
    <location>
        <begin position="1431"/>
        <end position="1440"/>
    </location>
</feature>
<comment type="subcellular location">
    <subcellularLocation>
        <location evidence="1">Nucleus</location>
    </subcellularLocation>
</comment>
<feature type="compositionally biased region" description="Polar residues" evidence="9">
    <location>
        <begin position="931"/>
        <end position="941"/>
    </location>
</feature>
<feature type="domain" description="C2H2-type" evidence="10">
    <location>
        <begin position="2021"/>
        <end position="2048"/>
    </location>
</feature>
<feature type="compositionally biased region" description="Acidic residues" evidence="9">
    <location>
        <begin position="353"/>
        <end position="365"/>
    </location>
</feature>
<feature type="region of interest" description="Disordered" evidence="9">
    <location>
        <begin position="1636"/>
        <end position="1675"/>
    </location>
</feature>
<dbReference type="FunFam" id="3.30.160.60:FF:000870">
    <property type="entry name" value="zinc finger protein 197 isoform X1"/>
    <property type="match status" value="1"/>
</dbReference>
<reference evidence="12" key="1">
    <citation type="submission" date="2021-07" db="EMBL/GenBank/DDBJ databases">
        <authorList>
            <person name="Catto M.A."/>
            <person name="Jacobson A."/>
            <person name="Kennedy G."/>
            <person name="Labadie P."/>
            <person name="Hunt B.G."/>
            <person name="Srinivasan R."/>
        </authorList>
    </citation>
    <scope>NUCLEOTIDE SEQUENCE</scope>
    <source>
        <strain evidence="12">PL_HMW_Pooled</strain>
        <tissue evidence="12">Head</tissue>
    </source>
</reference>
<evidence type="ECO:0000256" key="7">
    <source>
        <dbReference type="PROSITE-ProRule" id="PRU00042"/>
    </source>
</evidence>
<feature type="binding site" evidence="8">
    <location>
        <position position="1346"/>
    </location>
    <ligand>
        <name>Zn(2+)</name>
        <dbReference type="ChEBI" id="CHEBI:29105"/>
    </ligand>
</feature>
<dbReference type="GO" id="GO:0001228">
    <property type="term" value="F:DNA-binding transcription activator activity, RNA polymerase II-specific"/>
    <property type="evidence" value="ECO:0007669"/>
    <property type="project" value="TreeGrafter"/>
</dbReference>
<feature type="compositionally biased region" description="Basic and acidic residues" evidence="9">
    <location>
        <begin position="410"/>
        <end position="443"/>
    </location>
</feature>
<dbReference type="Pfam" id="PF13912">
    <property type="entry name" value="zf-C2H2_6"/>
    <property type="match status" value="1"/>
</dbReference>
<dbReference type="Pfam" id="PF07776">
    <property type="entry name" value="zf-AD"/>
    <property type="match status" value="1"/>
</dbReference>
<feature type="region of interest" description="Disordered" evidence="9">
    <location>
        <begin position="30"/>
        <end position="71"/>
    </location>
</feature>
<keyword evidence="2 8" id="KW-0479">Metal-binding</keyword>
<feature type="compositionally biased region" description="Basic and acidic residues" evidence="9">
    <location>
        <begin position="966"/>
        <end position="991"/>
    </location>
</feature>
<feature type="domain" description="C2H2-type" evidence="10">
    <location>
        <begin position="2123"/>
        <end position="2150"/>
    </location>
</feature>
<dbReference type="GO" id="GO:0005634">
    <property type="term" value="C:nucleus"/>
    <property type="evidence" value="ECO:0007669"/>
    <property type="project" value="UniProtKB-SubCell"/>
</dbReference>
<feature type="compositionally biased region" description="Polar residues" evidence="9">
    <location>
        <begin position="694"/>
        <end position="704"/>
    </location>
</feature>
<organism evidence="12 13">
    <name type="scientific">Frankliniella fusca</name>
    <dbReference type="NCBI Taxonomy" id="407009"/>
    <lineage>
        <taxon>Eukaryota</taxon>
        <taxon>Metazoa</taxon>
        <taxon>Ecdysozoa</taxon>
        <taxon>Arthropoda</taxon>
        <taxon>Hexapoda</taxon>
        <taxon>Insecta</taxon>
        <taxon>Pterygota</taxon>
        <taxon>Neoptera</taxon>
        <taxon>Paraneoptera</taxon>
        <taxon>Thysanoptera</taxon>
        <taxon>Terebrantia</taxon>
        <taxon>Thripoidea</taxon>
        <taxon>Thripidae</taxon>
        <taxon>Frankliniella</taxon>
    </lineage>
</organism>
<feature type="compositionally biased region" description="Basic and acidic residues" evidence="9">
    <location>
        <begin position="1017"/>
        <end position="1043"/>
    </location>
</feature>
<reference evidence="12" key="2">
    <citation type="journal article" date="2023" name="BMC Genomics">
        <title>Pest status, molecular evolution, and epigenetic factors derived from the genome assembly of Frankliniella fusca, a thysanopteran phytovirus vector.</title>
        <authorList>
            <person name="Catto M.A."/>
            <person name="Labadie P.E."/>
            <person name="Jacobson A.L."/>
            <person name="Kennedy G.G."/>
            <person name="Srinivasan R."/>
            <person name="Hunt B.G."/>
        </authorList>
    </citation>
    <scope>NUCLEOTIDE SEQUENCE</scope>
    <source>
        <strain evidence="12">PL_HMW_Pooled</strain>
    </source>
</reference>
<feature type="compositionally biased region" description="Acidic residues" evidence="9">
    <location>
        <begin position="614"/>
        <end position="653"/>
    </location>
</feature>
<evidence type="ECO:0000256" key="6">
    <source>
        <dbReference type="ARBA" id="ARBA00023242"/>
    </source>
</evidence>
<evidence type="ECO:0000256" key="9">
    <source>
        <dbReference type="SAM" id="MobiDB-lite"/>
    </source>
</evidence>
<feature type="compositionally biased region" description="Polar residues" evidence="9">
    <location>
        <begin position="549"/>
        <end position="558"/>
    </location>
</feature>
<evidence type="ECO:0000313" key="13">
    <source>
        <dbReference type="Proteomes" id="UP001219518"/>
    </source>
</evidence>
<feature type="compositionally biased region" description="Acidic residues" evidence="9">
    <location>
        <begin position="374"/>
        <end position="393"/>
    </location>
</feature>
<feature type="compositionally biased region" description="Polar residues" evidence="9">
    <location>
        <begin position="895"/>
        <end position="911"/>
    </location>
</feature>
<dbReference type="Gene3D" id="3.30.160.60">
    <property type="entry name" value="Classic Zinc Finger"/>
    <property type="match status" value="10"/>
</dbReference>
<dbReference type="InterPro" id="IPR013087">
    <property type="entry name" value="Znf_C2H2_type"/>
</dbReference>
<feature type="binding site" evidence="8">
    <location>
        <position position="1300"/>
    </location>
    <ligand>
        <name>Zn(2+)</name>
        <dbReference type="ChEBI" id="CHEBI:29105"/>
    </ligand>
</feature>
<comment type="caution">
    <text evidence="12">The sequence shown here is derived from an EMBL/GenBank/DDBJ whole genome shotgun (WGS) entry which is preliminary data.</text>
</comment>
<dbReference type="SUPFAM" id="SSF57716">
    <property type="entry name" value="Glucocorticoid receptor-like (DNA-binding domain)"/>
    <property type="match status" value="1"/>
</dbReference>
<feature type="region of interest" description="Disordered" evidence="9">
    <location>
        <begin position="322"/>
        <end position="653"/>
    </location>
</feature>
<feature type="compositionally biased region" description="Low complexity" evidence="9">
    <location>
        <begin position="846"/>
        <end position="858"/>
    </location>
</feature>
<dbReference type="GO" id="GO:0000978">
    <property type="term" value="F:RNA polymerase II cis-regulatory region sequence-specific DNA binding"/>
    <property type="evidence" value="ECO:0007669"/>
    <property type="project" value="TreeGrafter"/>
</dbReference>
<feature type="compositionally biased region" description="Acidic residues" evidence="9">
    <location>
        <begin position="448"/>
        <end position="463"/>
    </location>
</feature>
<feature type="compositionally biased region" description="Basic and acidic residues" evidence="9">
    <location>
        <begin position="1078"/>
        <end position="1100"/>
    </location>
</feature>
<evidence type="ECO:0000259" key="10">
    <source>
        <dbReference type="PROSITE" id="PS50157"/>
    </source>
</evidence>
<feature type="domain" description="C2H2-type" evidence="10">
    <location>
        <begin position="1782"/>
        <end position="1809"/>
    </location>
</feature>
<dbReference type="InterPro" id="IPR036236">
    <property type="entry name" value="Znf_C2H2_sf"/>
</dbReference>
<feature type="domain" description="C2H2-type" evidence="10">
    <location>
        <begin position="1904"/>
        <end position="1926"/>
    </location>
</feature>
<sequence>MSGDKILITNEDMSAKEDHNVPEETLVYQDIPFSGSPSATGDKTVDDIEGDSVGTSKQVPIPDGSSSDVSRVGVSVIASTAEAEAYLYSETNQSGVLESVNELDNAQSSLAAEQVFDMTSEIKGELTSGLEIVESNEQESLHHIESLGQHTMEGIEDSGGSDSFGKSSEVVQSECHQEIEVNKTGNIDGEEFYEMQVAESHLVSDSLEINENHDSSEITESHSLDRSEETDKTHAVDDDQELYDRQVIYEIQEEDVSQEGDEIQEGEMSQEVYEIQEVDEVQEMGEVHEVNEVQDVDEALEVDEVQEVNEAHAVDEALAVDEAQGEVQEIDEIQDVDEAQDREEIQEEHEVQDGEEIQEGDEIQEGFEIYEAGDVYEGEEVHDDDESQEESEIPEDHMSEGASSQSASDSQDKHKNFEAQHCENETNENEEVKQVMEMSKTEVADLPMDVDESQDGDESQDAEESLKIDESQEVSENLEIDERHQDGSSQEVESEAPKQQTAVEDEMIDTSPSDPTTTDPQNSSVHTALEGREANSADGVSAIDEEAPSQCQSHTSSISDDKKSAETFKKNDVEGMKVENSKLSEIHPQNNVISNEILSEDGPENCSVGGLERGEEEDDITEDGEEDVGEGDIEDDGEGEDFVGDEEDFEDGDDMADEVEVEIEDCSDPEMESEGGVTYIISEGMIVVEENESSEAFATDQTVVSAEEENVHSDDQTGSPQKTTRIIIKMPPSKSNANEEEAEVRVSNQDVLEATKSARNSPASEQTSSSVLEEVSDTDRSCSKKAVIPSANENEAPVCAPEMPVKVDELEKPSNVCMTEIVETSTNKSITSSSIEKTVKREKSNRSVSSNVSQISGSDGNKTEESKNAVASEKTEASLLLAKETHTEPAKEQVESSTGQQKSDPGPQQRSLKNEKLSGIETTEQEKASKVAQQTSTSKSNKPVEKSSTRSVVSSKAQAKIPKVIDGNKSEKVQKEPSKEKHTLGAKDISKHSHSAQKQKSIRSSTEEKTQGPTRTSKQEMSSKDERSSKAENKKQSESKDVTRSAQSEVQHSSKALPKQPVVSSHRTRSNSTSTKDSSVKEKEKKVSRNDEVSEKKLATSDEPTPNKSNSEPKVALRSSRSRKSQTESTATSNSEEPVKKYRAKPITETLPRPRQSERVSKATEKAIASGLISRRSKPPAPDNSCSETHEKSSDLSSEDQSASQRRSKRKADLSPPASKEETPVSKRRTTRSGDAQPSEETTPSTPQAVRSARKSKNLKRKGSSPDVPPAKQPHTEETSPKDKDLEEFVANISKMCRICGSKNDNLLNVFGPEGLTMQLSEKIHNILPIKIRAEEPLPSGVCHPCVVTLMACEKLVEKCSSIDKRLRVHFKCPTEIVQKDKTTQLEAPSSQTPEKAVKGAATAMVNVDEKSKDTALKSSELPEKSKDLTSDPSDVTPSSVLAPDLEETSLKSTEGSVTPAEKSTPSQKHGQPTRSSSRVSAKDKQFKKGKKSSNEPSKPTTRSNKETGIAGKSNAARNTETEDSPPILEAEPPQSVEAANQEPLSQPPILIPQPAKPLPGLVPIPAEDPSAKRFGNTYRARMKPGQWEKIERGLEAIHGEAPEDEQEEGSCDVKPLTGAQAEEFHIVDLDMNMEEVQPGSAPGAGKSSVESIHVEIPPESAEEETAAQQASPKSVVDSILVDWSGDEEEVVAPAPKGTAVSQARRVNAAGSGKDNVNGRVQRIEALPAPCLFADDEGVENLPQVKSKPTTVTIKEESFWPEPAPGTSTSSTSEVPSSDVPWKCFVCGKRGKSLPKFLEHKKLHLNDRKLVSCPKCSESFSNAGLLKNHMKALHGDDDEDDVVEQQPRVSSRRRGKQQDTVVDADFSPASDGLYHCSLCQSAFTSIESLCQHKVTHQKTEIDVFKCNVCGKVFNRYNEYQHHLATHQTGAQNINMFQCGKCDMKMANQKEFIDHINSHSTEQTSFTCDQCEKIFDTKHKLRSHRSTAHKSTAYACHLCDKVCQKRITLIEHLRKHTGDNPFACPVCNKRFNRLANYKAHMTIHENARRYECPYCGKRFNRQSIQQRHIKTHTTEQSRKHRCRVCNLTFNLATEMFTHRRLHTRDEVERATWEDEKQRLALTSFPCKVCQIPFNTVEEVLTHMPSHTDEERDIAAKLINPKLECDICGKVLNSKRTFNAHRSSHIDGKPFVCKICSKGYATSTGLNYHMLSHTGERPYPCTFCHKGYKNSTDLKVHMRQHTGEFPYKCNKCNKAFRSASSLQKHGFVHSEVRPFKCRYCNMSFKRETTKHNHERIHTNDRRFKCKVCTRTFIQKGACDAHEKLHFRGGTQVLLNVNEGLTAHRYVDNFENSQDISASTSSKNDLFEDFEEEEFEEDDDDEDEYIIYEDEDGVDEEEREEEEMIIDTDNSHNSVKTTLINVPFDETSKSSNGVVGLPSANITPIPVAVSSDAIPSIGDSSLHITLL</sequence>
<feature type="domain" description="C2H2-type" evidence="10">
    <location>
        <begin position="1874"/>
        <end position="1901"/>
    </location>
</feature>
<feature type="compositionally biased region" description="Polar residues" evidence="9">
    <location>
        <begin position="1451"/>
        <end position="1480"/>
    </location>
</feature>
<feature type="compositionally biased region" description="Polar residues" evidence="9">
    <location>
        <begin position="1127"/>
        <end position="1136"/>
    </location>
</feature>
<feature type="compositionally biased region" description="Basic and acidic residues" evidence="9">
    <location>
        <begin position="1274"/>
        <end position="1285"/>
    </location>
</feature>
<feature type="compositionally biased region" description="Polar residues" evidence="9">
    <location>
        <begin position="1385"/>
        <end position="1394"/>
    </location>
</feature>
<feature type="compositionally biased region" description="Polar residues" evidence="9">
    <location>
        <begin position="487"/>
        <end position="502"/>
    </location>
</feature>
<feature type="compositionally biased region" description="Low complexity" evidence="9">
    <location>
        <begin position="1195"/>
        <end position="1205"/>
    </location>
</feature>
<feature type="region of interest" description="Disordered" evidence="9">
    <location>
        <begin position="694"/>
        <end position="801"/>
    </location>
</feature>
<feature type="domain" description="C2H2-type" evidence="10">
    <location>
        <begin position="2301"/>
        <end position="2323"/>
    </location>
</feature>
<feature type="compositionally biased region" description="Low complexity" evidence="9">
    <location>
        <begin position="158"/>
        <end position="168"/>
    </location>
</feature>
<evidence type="ECO:0000256" key="4">
    <source>
        <dbReference type="ARBA" id="ARBA00022771"/>
    </source>
</evidence>
<dbReference type="Pfam" id="PF00096">
    <property type="entry name" value="zf-C2H2"/>
    <property type="match status" value="6"/>
</dbReference>
<dbReference type="PROSITE" id="PS51915">
    <property type="entry name" value="ZAD"/>
    <property type="match status" value="1"/>
</dbReference>
<feature type="region of interest" description="Disordered" evidence="9">
    <location>
        <begin position="1384"/>
        <end position="1577"/>
    </location>
</feature>
<protein>
    <submittedName>
        <fullName evidence="12">Zinc finger protein 226</fullName>
    </submittedName>
</protein>
<evidence type="ECO:0000256" key="1">
    <source>
        <dbReference type="ARBA" id="ARBA00004123"/>
    </source>
</evidence>
<accession>A0AAE1GRH7</accession>
<feature type="binding site" evidence="8">
    <location>
        <position position="1343"/>
    </location>
    <ligand>
        <name>Zn(2+)</name>
        <dbReference type="ChEBI" id="CHEBI:29105"/>
    </ligand>
</feature>
<feature type="domain" description="C2H2-type" evidence="10">
    <location>
        <begin position="2245"/>
        <end position="2272"/>
    </location>
</feature>
<feature type="domain" description="C2H2-type" evidence="10">
    <location>
        <begin position="1936"/>
        <end position="1963"/>
    </location>
</feature>
<feature type="compositionally biased region" description="Low complexity" evidence="9">
    <location>
        <begin position="509"/>
        <end position="520"/>
    </location>
</feature>
<feature type="domain" description="ZAD" evidence="11">
    <location>
        <begin position="1295"/>
        <end position="1370"/>
    </location>
</feature>
<feature type="compositionally biased region" description="Low complexity" evidence="9">
    <location>
        <begin position="823"/>
        <end position="836"/>
    </location>
</feature>
<dbReference type="EMBL" id="JAHWGI010000014">
    <property type="protein sequence ID" value="KAK3907622.1"/>
    <property type="molecule type" value="Genomic_DNA"/>
</dbReference>
<feature type="domain" description="C2H2-type" evidence="10">
    <location>
        <begin position="2189"/>
        <end position="2216"/>
    </location>
</feature>
<feature type="compositionally biased region" description="Polar residues" evidence="9">
    <location>
        <begin position="1044"/>
        <end position="1054"/>
    </location>
</feature>
<feature type="compositionally biased region" description="Acidic residues" evidence="9">
    <location>
        <begin position="328"/>
        <end position="347"/>
    </location>
</feature>
<evidence type="ECO:0000259" key="11">
    <source>
        <dbReference type="PROSITE" id="PS51915"/>
    </source>
</evidence>
<keyword evidence="13" id="KW-1185">Reference proteome</keyword>
<dbReference type="SMART" id="SM00355">
    <property type="entry name" value="ZnF_C2H2"/>
    <property type="match status" value="17"/>
</dbReference>
<feature type="domain" description="C2H2-type" evidence="10">
    <location>
        <begin position="2217"/>
        <end position="2244"/>
    </location>
</feature>
<dbReference type="InterPro" id="IPR012934">
    <property type="entry name" value="Znf_AD"/>
</dbReference>
<feature type="domain" description="C2H2-type" evidence="10">
    <location>
        <begin position="2079"/>
        <end position="2106"/>
    </location>
</feature>
<evidence type="ECO:0000256" key="2">
    <source>
        <dbReference type="ARBA" id="ARBA00022723"/>
    </source>
</evidence>
<keyword evidence="6" id="KW-0539">Nucleus</keyword>
<feature type="domain" description="C2H2-type" evidence="10">
    <location>
        <begin position="1965"/>
        <end position="1993"/>
    </location>
</feature>
<keyword evidence="4 7" id="KW-0863">Zinc-finger</keyword>
<feature type="region of interest" description="Disordered" evidence="9">
    <location>
        <begin position="1836"/>
        <end position="1860"/>
    </location>
</feature>
<feature type="region of interest" description="Disordered" evidence="9">
    <location>
        <begin position="821"/>
        <end position="1285"/>
    </location>
</feature>
<feature type="domain" description="C2H2-type" evidence="10">
    <location>
        <begin position="2273"/>
        <end position="2300"/>
    </location>
</feature>
<dbReference type="GO" id="GO:0030674">
    <property type="term" value="F:protein-macromolecule adaptor activity"/>
    <property type="evidence" value="ECO:0007669"/>
    <property type="project" value="UniProtKB-ARBA"/>
</dbReference>
<keyword evidence="3" id="KW-0677">Repeat</keyword>
<dbReference type="FunFam" id="3.30.160.60:FF:000072">
    <property type="entry name" value="zinc finger protein 143 isoform X1"/>
    <property type="match status" value="1"/>
</dbReference>
<feature type="compositionally biased region" description="Basic and acidic residues" evidence="9">
    <location>
        <begin position="1408"/>
        <end position="1430"/>
    </location>
</feature>
<feature type="compositionally biased region" description="Basic and acidic residues" evidence="9">
    <location>
        <begin position="559"/>
        <end position="585"/>
    </location>
</feature>
<evidence type="ECO:0000256" key="5">
    <source>
        <dbReference type="ARBA" id="ARBA00022833"/>
    </source>
</evidence>
<feature type="domain" description="C2H2-type" evidence="10">
    <location>
        <begin position="1811"/>
        <end position="1839"/>
    </location>
</feature>
<feature type="domain" description="C2H2-type" evidence="10">
    <location>
        <begin position="2161"/>
        <end position="2188"/>
    </location>
</feature>
<dbReference type="Gene3D" id="3.40.1800.20">
    <property type="match status" value="1"/>
</dbReference>
<feature type="domain" description="C2H2-type" evidence="10">
    <location>
        <begin position="1993"/>
        <end position="2020"/>
    </location>
</feature>
<dbReference type="GO" id="GO:0008270">
    <property type="term" value="F:zinc ion binding"/>
    <property type="evidence" value="ECO:0007669"/>
    <property type="project" value="UniProtKB-UniRule"/>
</dbReference>
<feature type="compositionally biased region" description="Basic and acidic residues" evidence="9">
    <location>
        <begin position="912"/>
        <end position="929"/>
    </location>
</feature>
<dbReference type="FunFam" id="3.30.160.60:FF:000688">
    <property type="entry name" value="zinc finger protein 197 isoform X1"/>
    <property type="match status" value="1"/>
</dbReference>
<dbReference type="PANTHER" id="PTHR24393">
    <property type="entry name" value="ZINC FINGER PROTEIN"/>
    <property type="match status" value="1"/>
</dbReference>
<feature type="compositionally biased region" description="Basic and acidic residues" evidence="9">
    <location>
        <begin position="210"/>
        <end position="237"/>
    </location>
</feature>
<gene>
    <name evidence="12" type="ORF">KUF71_018258</name>
</gene>
<feature type="binding site" evidence="8">
    <location>
        <position position="1297"/>
    </location>
    <ligand>
        <name>Zn(2+)</name>
        <dbReference type="ChEBI" id="CHEBI:29105"/>
    </ligand>
</feature>
<evidence type="ECO:0000256" key="3">
    <source>
        <dbReference type="ARBA" id="ARBA00022737"/>
    </source>
</evidence>
<dbReference type="FunFam" id="3.30.160.60:FF:000624">
    <property type="entry name" value="zinc finger protein 697"/>
    <property type="match status" value="1"/>
</dbReference>
<dbReference type="Proteomes" id="UP001219518">
    <property type="component" value="Unassembled WGS sequence"/>
</dbReference>
<dbReference type="PROSITE" id="PS00028">
    <property type="entry name" value="ZINC_FINGER_C2H2_1"/>
    <property type="match status" value="16"/>
</dbReference>